<dbReference type="GO" id="GO:0005525">
    <property type="term" value="F:GTP binding"/>
    <property type="evidence" value="ECO:0007669"/>
    <property type="project" value="UniProtKB-KW"/>
</dbReference>
<evidence type="ECO:0000256" key="1">
    <source>
        <dbReference type="ARBA" id="ARBA00004342"/>
    </source>
</evidence>
<dbReference type="GO" id="GO:0005886">
    <property type="term" value="C:plasma membrane"/>
    <property type="evidence" value="ECO:0007669"/>
    <property type="project" value="UniProtKB-SubCell"/>
</dbReference>
<dbReference type="InterPro" id="IPR020849">
    <property type="entry name" value="Small_GTPase_Ras-type"/>
</dbReference>
<accession>A0A8K0UPT1</accession>
<keyword evidence="4" id="KW-0378">Hydrolase</keyword>
<reference evidence="4" key="1">
    <citation type="journal article" date="2021" name="New Phytol.">
        <title>Evolutionary innovations through gain and loss of genes in the ectomycorrhizal Boletales.</title>
        <authorList>
            <person name="Wu G."/>
            <person name="Miyauchi S."/>
            <person name="Morin E."/>
            <person name="Kuo A."/>
            <person name="Drula E."/>
            <person name="Varga T."/>
            <person name="Kohler A."/>
            <person name="Feng B."/>
            <person name="Cao Y."/>
            <person name="Lipzen A."/>
            <person name="Daum C."/>
            <person name="Hundley H."/>
            <person name="Pangilinan J."/>
            <person name="Johnson J."/>
            <person name="Barry K."/>
            <person name="LaButti K."/>
            <person name="Ng V."/>
            <person name="Ahrendt S."/>
            <person name="Min B."/>
            <person name="Choi I.G."/>
            <person name="Park H."/>
            <person name="Plett J.M."/>
            <person name="Magnuson J."/>
            <person name="Spatafora J.W."/>
            <person name="Nagy L.G."/>
            <person name="Henrissat B."/>
            <person name="Grigoriev I.V."/>
            <person name="Yang Z.L."/>
            <person name="Xu J."/>
            <person name="Martin F.M."/>
        </authorList>
    </citation>
    <scope>NUCLEOTIDE SEQUENCE</scope>
    <source>
        <strain evidence="4">KKN 215</strain>
    </source>
</reference>
<keyword evidence="5" id="KW-1185">Reference proteome</keyword>
<dbReference type="PROSITE" id="PS51419">
    <property type="entry name" value="RAB"/>
    <property type="match status" value="1"/>
</dbReference>
<evidence type="ECO:0000313" key="5">
    <source>
        <dbReference type="Proteomes" id="UP000813824"/>
    </source>
</evidence>
<dbReference type="OrthoDB" id="4689612at2759"/>
<dbReference type="InterPro" id="IPR027417">
    <property type="entry name" value="P-loop_NTPase"/>
</dbReference>
<sequence length="228" mass="25024">MSSFQLAQASSPLSAITSTALIEIVHLRQLGAKSVGRKSLIHRFEHNEWCEITDPTLEAGCRRTVTVNGREILAEVEDITNPEWDGFYGPLTHACKTGDGFLVIYSVTSKESFDAIPRYLDLIKKHNPHPDAVPIVLVANKCDSYLLSARQVTPEEGERFAQTMNLAGYIETSAKGGHNVEGTYSQLALLALKHKQRATYGDAGSLEEREVESNPALSAFCSSKCLTQ</sequence>
<comment type="subcellular location">
    <subcellularLocation>
        <location evidence="1">Cell membrane</location>
        <topology evidence="1">Lipid-anchor</topology>
        <orientation evidence="1">Cytoplasmic side</orientation>
    </subcellularLocation>
</comment>
<dbReference type="SMART" id="SM00173">
    <property type="entry name" value="RAS"/>
    <property type="match status" value="1"/>
</dbReference>
<dbReference type="Pfam" id="PF00071">
    <property type="entry name" value="Ras"/>
    <property type="match status" value="1"/>
</dbReference>
<dbReference type="Gene3D" id="3.40.50.300">
    <property type="entry name" value="P-loop containing nucleotide triphosphate hydrolases"/>
    <property type="match status" value="1"/>
</dbReference>
<dbReference type="EMBL" id="JAEVFJ010000014">
    <property type="protein sequence ID" value="KAH8100861.1"/>
    <property type="molecule type" value="Genomic_DNA"/>
</dbReference>
<proteinExistence type="predicted"/>
<protein>
    <submittedName>
        <fullName evidence="4">P-loop containing nucleoside triphosphate hydrolase protein</fullName>
    </submittedName>
</protein>
<evidence type="ECO:0000313" key="4">
    <source>
        <dbReference type="EMBL" id="KAH8100861.1"/>
    </source>
</evidence>
<dbReference type="InterPro" id="IPR001806">
    <property type="entry name" value="Small_GTPase"/>
</dbReference>
<keyword evidence="3" id="KW-0342">GTP-binding</keyword>
<keyword evidence="2" id="KW-0547">Nucleotide-binding</keyword>
<dbReference type="SMART" id="SM00174">
    <property type="entry name" value="RHO"/>
    <property type="match status" value="1"/>
</dbReference>
<evidence type="ECO:0000256" key="3">
    <source>
        <dbReference type="ARBA" id="ARBA00023134"/>
    </source>
</evidence>
<dbReference type="Proteomes" id="UP000813824">
    <property type="component" value="Unassembled WGS sequence"/>
</dbReference>
<dbReference type="SUPFAM" id="SSF52540">
    <property type="entry name" value="P-loop containing nucleoside triphosphate hydrolases"/>
    <property type="match status" value="1"/>
</dbReference>
<evidence type="ECO:0000256" key="2">
    <source>
        <dbReference type="ARBA" id="ARBA00022741"/>
    </source>
</evidence>
<name>A0A8K0UPT1_9AGAR</name>
<comment type="caution">
    <text evidence="4">The sequence shown here is derived from an EMBL/GenBank/DDBJ whole genome shotgun (WGS) entry which is preliminary data.</text>
</comment>
<dbReference type="AlphaFoldDB" id="A0A8K0UPT1"/>
<organism evidence="4 5">
    <name type="scientific">Cristinia sonorae</name>
    <dbReference type="NCBI Taxonomy" id="1940300"/>
    <lineage>
        <taxon>Eukaryota</taxon>
        <taxon>Fungi</taxon>
        <taxon>Dikarya</taxon>
        <taxon>Basidiomycota</taxon>
        <taxon>Agaricomycotina</taxon>
        <taxon>Agaricomycetes</taxon>
        <taxon>Agaricomycetidae</taxon>
        <taxon>Agaricales</taxon>
        <taxon>Pleurotineae</taxon>
        <taxon>Stephanosporaceae</taxon>
        <taxon>Cristinia</taxon>
    </lineage>
</organism>
<dbReference type="GO" id="GO:0003924">
    <property type="term" value="F:GTPase activity"/>
    <property type="evidence" value="ECO:0007669"/>
    <property type="project" value="InterPro"/>
</dbReference>
<dbReference type="GO" id="GO:0007165">
    <property type="term" value="P:signal transduction"/>
    <property type="evidence" value="ECO:0007669"/>
    <property type="project" value="InterPro"/>
</dbReference>
<dbReference type="PROSITE" id="PS51421">
    <property type="entry name" value="RAS"/>
    <property type="match status" value="1"/>
</dbReference>
<dbReference type="SMART" id="SM00175">
    <property type="entry name" value="RAB"/>
    <property type="match status" value="1"/>
</dbReference>
<gene>
    <name evidence="4" type="ORF">BXZ70DRAFT_132913</name>
</gene>
<dbReference type="PRINTS" id="PR00449">
    <property type="entry name" value="RASTRNSFRMNG"/>
</dbReference>
<dbReference type="PANTHER" id="PTHR24070">
    <property type="entry name" value="RAS, DI-RAS, AND RHEB FAMILY MEMBERS OF SMALL GTPASE SUPERFAMILY"/>
    <property type="match status" value="1"/>
</dbReference>